<dbReference type="PANTHER" id="PTHR21581">
    <property type="entry name" value="D-ALANYL-D-ALANINE CARBOXYPEPTIDASE"/>
    <property type="match status" value="1"/>
</dbReference>
<dbReference type="PANTHER" id="PTHR21581:SF33">
    <property type="entry name" value="D-ALANYL-D-ALANINE CARBOXYPEPTIDASE DACB"/>
    <property type="match status" value="1"/>
</dbReference>
<evidence type="ECO:0000256" key="3">
    <source>
        <dbReference type="ARBA" id="ARBA00022801"/>
    </source>
</evidence>
<dbReference type="SUPFAM" id="SSF56601">
    <property type="entry name" value="beta-lactamase/transpeptidase-like"/>
    <property type="match status" value="1"/>
</dbReference>
<accession>A0A498D8F9</accession>
<dbReference type="InterPro" id="IPR001967">
    <property type="entry name" value="Peptidase_S11_N"/>
</dbReference>
<dbReference type="Pfam" id="PF00768">
    <property type="entry name" value="Peptidase_S11"/>
    <property type="match status" value="1"/>
</dbReference>
<evidence type="ECO:0000256" key="8">
    <source>
        <dbReference type="PIRSR" id="PIRSR618044-2"/>
    </source>
</evidence>
<dbReference type="RefSeq" id="WP_121522501.1">
    <property type="nucleotide sequence ID" value="NZ_RCHR01000003.1"/>
</dbReference>
<keyword evidence="5" id="KW-0573">Peptidoglycan synthesis</keyword>
<dbReference type="EMBL" id="RCHR01000003">
    <property type="protein sequence ID" value="RLL44911.1"/>
    <property type="molecule type" value="Genomic_DNA"/>
</dbReference>
<feature type="active site" description="Acyl-ester intermediate" evidence="7">
    <location>
        <position position="64"/>
    </location>
</feature>
<proteinExistence type="inferred from homology"/>
<dbReference type="GO" id="GO:0006508">
    <property type="term" value="P:proteolysis"/>
    <property type="evidence" value="ECO:0007669"/>
    <property type="project" value="InterPro"/>
</dbReference>
<evidence type="ECO:0000256" key="5">
    <source>
        <dbReference type="ARBA" id="ARBA00022984"/>
    </source>
</evidence>
<evidence type="ECO:0000256" key="9">
    <source>
        <dbReference type="RuleBase" id="RU004016"/>
    </source>
</evidence>
<keyword evidence="10" id="KW-0472">Membrane</keyword>
<dbReference type="AlphaFoldDB" id="A0A498D8F9"/>
<evidence type="ECO:0000313" key="13">
    <source>
        <dbReference type="EMBL" id="RLL44911.1"/>
    </source>
</evidence>
<dbReference type="GO" id="GO:0071555">
    <property type="term" value="P:cell wall organization"/>
    <property type="evidence" value="ECO:0007669"/>
    <property type="project" value="UniProtKB-KW"/>
</dbReference>
<name>A0A498D8F9_9BACI</name>
<evidence type="ECO:0000256" key="4">
    <source>
        <dbReference type="ARBA" id="ARBA00022960"/>
    </source>
</evidence>
<protein>
    <submittedName>
        <fullName evidence="13">D-alanyl-D-alanine carboxypeptidase</fullName>
    </submittedName>
</protein>
<evidence type="ECO:0000256" key="2">
    <source>
        <dbReference type="ARBA" id="ARBA00022729"/>
    </source>
</evidence>
<organism evidence="13 14">
    <name type="scientific">Oceanobacillus piezotolerans</name>
    <dbReference type="NCBI Taxonomy" id="2448030"/>
    <lineage>
        <taxon>Bacteria</taxon>
        <taxon>Bacillati</taxon>
        <taxon>Bacillota</taxon>
        <taxon>Bacilli</taxon>
        <taxon>Bacillales</taxon>
        <taxon>Bacillaceae</taxon>
        <taxon>Oceanobacillus</taxon>
    </lineage>
</organism>
<dbReference type="InterPro" id="IPR018044">
    <property type="entry name" value="Peptidase_S11"/>
</dbReference>
<keyword evidence="10" id="KW-1133">Transmembrane helix</keyword>
<evidence type="ECO:0000256" key="7">
    <source>
        <dbReference type="PIRSR" id="PIRSR618044-1"/>
    </source>
</evidence>
<keyword evidence="13" id="KW-0645">Protease</keyword>
<dbReference type="GO" id="GO:0009002">
    <property type="term" value="F:serine-type D-Ala-D-Ala carboxypeptidase activity"/>
    <property type="evidence" value="ECO:0007669"/>
    <property type="project" value="InterPro"/>
</dbReference>
<keyword evidence="2 11" id="KW-0732">Signal</keyword>
<keyword evidence="3" id="KW-0378">Hydrolase</keyword>
<feature type="active site" description="Proton acceptor" evidence="7">
    <location>
        <position position="67"/>
    </location>
</feature>
<sequence length="392" mass="43154">MKKWIAMAVAFFLFSNMNAQGVAAHEKNVPEEPGLMSEAAILIEANSGQILYEKNADTPMYPASITKIASAIYAIENGNLDDIVTISENAANTKGSSVFLEEGEQAPLGKLVQGMLINSGNDAGTAIAEHLSGSVEQFSSDFNTYLEEKVGTKNTHFENSHGLFDAEHMTTAEDMAKITQYAMDNETFMDIFSTKELAWDGETWDTTIQTHHRLLKGEIPYETITGGKNGYVNQSGFTLVTTAERNGLELIAVTMKASSDIQSYEDTVELLDYGFDNFANSSLEEGKTYTVNNKEFQVPETTSYTHASQQTTNEDISEDGVLTLSDSLTSTTIELEKVEKNKPAPVQRVSNDKPSELFGMGSHWIFIFAFVFVVISVVGLLFWQSARNTLIK</sequence>
<evidence type="ECO:0000256" key="11">
    <source>
        <dbReference type="SAM" id="SignalP"/>
    </source>
</evidence>
<dbReference type="GO" id="GO:0009252">
    <property type="term" value="P:peptidoglycan biosynthetic process"/>
    <property type="evidence" value="ECO:0007669"/>
    <property type="project" value="UniProtKB-KW"/>
</dbReference>
<evidence type="ECO:0000313" key="14">
    <source>
        <dbReference type="Proteomes" id="UP000270219"/>
    </source>
</evidence>
<dbReference type="GO" id="GO:0008360">
    <property type="term" value="P:regulation of cell shape"/>
    <property type="evidence" value="ECO:0007669"/>
    <property type="project" value="UniProtKB-KW"/>
</dbReference>
<comment type="caution">
    <text evidence="13">The sequence shown here is derived from an EMBL/GenBank/DDBJ whole genome shotgun (WGS) entry which is preliminary data.</text>
</comment>
<feature type="active site" evidence="7">
    <location>
        <position position="119"/>
    </location>
</feature>
<dbReference type="InterPro" id="IPR012338">
    <property type="entry name" value="Beta-lactam/transpept-like"/>
</dbReference>
<dbReference type="Gene3D" id="3.40.710.10">
    <property type="entry name" value="DD-peptidase/beta-lactamase superfamily"/>
    <property type="match status" value="1"/>
</dbReference>
<evidence type="ECO:0000256" key="1">
    <source>
        <dbReference type="ARBA" id="ARBA00007164"/>
    </source>
</evidence>
<keyword evidence="14" id="KW-1185">Reference proteome</keyword>
<keyword evidence="6" id="KW-0961">Cell wall biogenesis/degradation</keyword>
<dbReference type="PRINTS" id="PR00725">
    <property type="entry name" value="DADACBPTASE1"/>
</dbReference>
<feature type="transmembrane region" description="Helical" evidence="10">
    <location>
        <begin position="364"/>
        <end position="383"/>
    </location>
</feature>
<feature type="binding site" evidence="8">
    <location>
        <position position="228"/>
    </location>
    <ligand>
        <name>substrate</name>
    </ligand>
</feature>
<reference evidence="13 14" key="1">
    <citation type="submission" date="2018-10" db="EMBL/GenBank/DDBJ databases">
        <title>Oceanobacillus sp. YLB-02 draft genome.</title>
        <authorList>
            <person name="Yu L."/>
        </authorList>
    </citation>
    <scope>NUCLEOTIDE SEQUENCE [LARGE SCALE GENOMIC DNA]</scope>
    <source>
        <strain evidence="13 14">YLB-02</strain>
    </source>
</reference>
<feature type="domain" description="Peptidase S11 D-alanyl-D-alanine carboxypeptidase A N-terminal" evidence="12">
    <location>
        <begin position="29"/>
        <end position="258"/>
    </location>
</feature>
<evidence type="ECO:0000256" key="10">
    <source>
        <dbReference type="SAM" id="Phobius"/>
    </source>
</evidence>
<dbReference type="OrthoDB" id="9791132at2"/>
<evidence type="ECO:0000259" key="12">
    <source>
        <dbReference type="Pfam" id="PF00768"/>
    </source>
</evidence>
<feature type="chain" id="PRO_5038514798" evidence="11">
    <location>
        <begin position="20"/>
        <end position="392"/>
    </location>
</feature>
<feature type="signal peptide" evidence="11">
    <location>
        <begin position="1"/>
        <end position="19"/>
    </location>
</feature>
<keyword evidence="13" id="KW-0121">Carboxypeptidase</keyword>
<keyword evidence="10" id="KW-0812">Transmembrane</keyword>
<gene>
    <name evidence="13" type="ORF">D8M04_08500</name>
</gene>
<dbReference type="Proteomes" id="UP000270219">
    <property type="component" value="Unassembled WGS sequence"/>
</dbReference>
<comment type="similarity">
    <text evidence="1 9">Belongs to the peptidase S11 family.</text>
</comment>
<evidence type="ECO:0000256" key="6">
    <source>
        <dbReference type="ARBA" id="ARBA00023316"/>
    </source>
</evidence>
<keyword evidence="4" id="KW-0133">Cell shape</keyword>